<keyword evidence="3 5" id="KW-1133">Transmembrane helix</keyword>
<dbReference type="OrthoDB" id="1809613at2"/>
<gene>
    <name evidence="6" type="ORF">CBW65_00265</name>
</gene>
<organism evidence="6 7">
    <name type="scientific">Tumebacillus avium</name>
    <dbReference type="NCBI Taxonomy" id="1903704"/>
    <lineage>
        <taxon>Bacteria</taxon>
        <taxon>Bacillati</taxon>
        <taxon>Bacillota</taxon>
        <taxon>Bacilli</taxon>
        <taxon>Bacillales</taxon>
        <taxon>Alicyclobacillaceae</taxon>
        <taxon>Tumebacillus</taxon>
    </lineage>
</organism>
<dbReference type="PANTHER" id="PTHR37306:SF1">
    <property type="entry name" value="COLICIN V PRODUCTION PROTEIN"/>
    <property type="match status" value="1"/>
</dbReference>
<reference evidence="7" key="1">
    <citation type="submission" date="2017-05" db="EMBL/GenBank/DDBJ databases">
        <authorList>
            <person name="Sung H."/>
        </authorList>
    </citation>
    <scope>NUCLEOTIDE SEQUENCE [LARGE SCALE GENOMIC DNA]</scope>
    <source>
        <strain evidence="7">AR23208</strain>
    </source>
</reference>
<evidence type="ECO:0000256" key="3">
    <source>
        <dbReference type="ARBA" id="ARBA00022989"/>
    </source>
</evidence>
<comment type="subcellular location">
    <subcellularLocation>
        <location evidence="1">Membrane</location>
        <topology evidence="1">Multi-pass membrane protein</topology>
    </subcellularLocation>
</comment>
<dbReference type="EMBL" id="CP021434">
    <property type="protein sequence ID" value="ARU59649.1"/>
    <property type="molecule type" value="Genomic_DNA"/>
</dbReference>
<evidence type="ECO:0000256" key="2">
    <source>
        <dbReference type="ARBA" id="ARBA00022692"/>
    </source>
</evidence>
<feature type="transmembrane region" description="Helical" evidence="5">
    <location>
        <begin position="81"/>
        <end position="104"/>
    </location>
</feature>
<sequence length="172" mass="18311">MTDIIIGCGILLAAVNGWRNGLVKQIVSLVGAFLAFFLARSLHDSFAPVIAQFVPMPTLSADNPLHLIPGLNLEEQLHSGIAFIVLFVVIFLVIKLAGTVLDMIAKLPGLSIMNRVSGLLLGTILGVVVAAVLVNVLALLPYDALQAALDGSQLAQQLLTKFDFFKLNLPTV</sequence>
<proteinExistence type="predicted"/>
<evidence type="ECO:0000313" key="6">
    <source>
        <dbReference type="EMBL" id="ARU59649.1"/>
    </source>
</evidence>
<feature type="transmembrane region" description="Helical" evidence="5">
    <location>
        <begin position="116"/>
        <end position="140"/>
    </location>
</feature>
<dbReference type="RefSeq" id="WP_087455037.1">
    <property type="nucleotide sequence ID" value="NZ_CP021434.1"/>
</dbReference>
<dbReference type="InterPro" id="IPR003825">
    <property type="entry name" value="Colicin-V_CvpA"/>
</dbReference>
<dbReference type="Pfam" id="PF02674">
    <property type="entry name" value="Colicin_V"/>
    <property type="match status" value="1"/>
</dbReference>
<feature type="transmembrane region" description="Helical" evidence="5">
    <location>
        <begin position="21"/>
        <end position="39"/>
    </location>
</feature>
<evidence type="ECO:0000256" key="5">
    <source>
        <dbReference type="SAM" id="Phobius"/>
    </source>
</evidence>
<name>A0A1Y0IHT0_9BACL</name>
<evidence type="ECO:0000256" key="4">
    <source>
        <dbReference type="ARBA" id="ARBA00023136"/>
    </source>
</evidence>
<dbReference type="GO" id="GO:0016020">
    <property type="term" value="C:membrane"/>
    <property type="evidence" value="ECO:0007669"/>
    <property type="project" value="UniProtKB-SubCell"/>
</dbReference>
<dbReference type="AlphaFoldDB" id="A0A1Y0IHT0"/>
<dbReference type="Proteomes" id="UP000195437">
    <property type="component" value="Chromosome"/>
</dbReference>
<accession>A0A1Y0IHT0</accession>
<protein>
    <recommendedName>
        <fullName evidence="8">Colicin V production protein</fullName>
    </recommendedName>
</protein>
<evidence type="ECO:0008006" key="8">
    <source>
        <dbReference type="Google" id="ProtNLM"/>
    </source>
</evidence>
<keyword evidence="7" id="KW-1185">Reference proteome</keyword>
<evidence type="ECO:0000256" key="1">
    <source>
        <dbReference type="ARBA" id="ARBA00004141"/>
    </source>
</evidence>
<evidence type="ECO:0000313" key="7">
    <source>
        <dbReference type="Proteomes" id="UP000195437"/>
    </source>
</evidence>
<dbReference type="GO" id="GO:0009403">
    <property type="term" value="P:toxin biosynthetic process"/>
    <property type="evidence" value="ECO:0007669"/>
    <property type="project" value="InterPro"/>
</dbReference>
<dbReference type="PANTHER" id="PTHR37306">
    <property type="entry name" value="COLICIN V PRODUCTION PROTEIN"/>
    <property type="match status" value="1"/>
</dbReference>
<dbReference type="KEGG" id="tum:CBW65_00265"/>
<keyword evidence="2 5" id="KW-0812">Transmembrane</keyword>
<keyword evidence="4 5" id="KW-0472">Membrane</keyword>